<protein>
    <submittedName>
        <fullName evidence="2">Uncharacterized protein</fullName>
    </submittedName>
</protein>
<name>A0A1H7I4A0_STRJI</name>
<reference evidence="3" key="1">
    <citation type="submission" date="2016-10" db="EMBL/GenBank/DDBJ databases">
        <authorList>
            <person name="Varghese N."/>
        </authorList>
    </citation>
    <scope>NUCLEOTIDE SEQUENCE [LARGE SCALE GENOMIC DNA]</scope>
    <source>
        <strain evidence="3">DSM 45096 / BCRC 16803 / CGMCC 4.1857 / CIP 109030 / JCM 12277 / KCTC 19219 / NBRC 100920 / 33214</strain>
    </source>
</reference>
<sequence length="153" mass="16162">MRIARFATAATAAVGLALTAAGAAHADTRAHGSVPPGASFSWGWSYLPQHNDLKAGQKFPVNVGGVTESYTGTIVVCLDATQNLQNLHAWHLLCTAPNHTKAKAAGYGILPKAGTWLLTPEMYRLVLDGRHPARLVPLYGDAAGTAELVHVDR</sequence>
<dbReference type="RefSeq" id="WP_042443800.1">
    <property type="nucleotide sequence ID" value="NZ_BBPN01000005.1"/>
</dbReference>
<keyword evidence="3" id="KW-1185">Reference proteome</keyword>
<dbReference type="Proteomes" id="UP000183015">
    <property type="component" value="Unassembled WGS sequence"/>
</dbReference>
<dbReference type="EMBL" id="FOAZ01000002">
    <property type="protein sequence ID" value="SEK57184.1"/>
    <property type="molecule type" value="Genomic_DNA"/>
</dbReference>
<evidence type="ECO:0000256" key="1">
    <source>
        <dbReference type="SAM" id="SignalP"/>
    </source>
</evidence>
<proteinExistence type="predicted"/>
<evidence type="ECO:0000313" key="2">
    <source>
        <dbReference type="EMBL" id="SEK57184.1"/>
    </source>
</evidence>
<gene>
    <name evidence="2" type="ORF">SAMN05414137_102490</name>
</gene>
<feature type="chain" id="PRO_5010187312" evidence="1">
    <location>
        <begin position="27"/>
        <end position="153"/>
    </location>
</feature>
<evidence type="ECO:0000313" key="3">
    <source>
        <dbReference type="Proteomes" id="UP000183015"/>
    </source>
</evidence>
<accession>A0A1H7I4A0</accession>
<dbReference type="AlphaFoldDB" id="A0A1H7I4A0"/>
<feature type="signal peptide" evidence="1">
    <location>
        <begin position="1"/>
        <end position="26"/>
    </location>
</feature>
<keyword evidence="1" id="KW-0732">Signal</keyword>
<organism evidence="2 3">
    <name type="scientific">Streptacidiphilus jiangxiensis</name>
    <dbReference type="NCBI Taxonomy" id="235985"/>
    <lineage>
        <taxon>Bacteria</taxon>
        <taxon>Bacillati</taxon>
        <taxon>Actinomycetota</taxon>
        <taxon>Actinomycetes</taxon>
        <taxon>Kitasatosporales</taxon>
        <taxon>Streptomycetaceae</taxon>
        <taxon>Streptacidiphilus</taxon>
    </lineage>
</organism>